<evidence type="ECO:0000256" key="4">
    <source>
        <dbReference type="PROSITE-ProRule" id="PRU00103"/>
    </source>
</evidence>
<dbReference type="InterPro" id="IPR011989">
    <property type="entry name" value="ARM-like"/>
</dbReference>
<feature type="domain" description="TOG" evidence="5">
    <location>
        <begin position="795"/>
        <end position="1021"/>
    </location>
</feature>
<evidence type="ECO:0000313" key="7">
    <source>
        <dbReference type="Proteomes" id="UP000789396"/>
    </source>
</evidence>
<dbReference type="Pfam" id="PF24987">
    <property type="entry name" value="HEAT_EF3_N"/>
    <property type="match status" value="2"/>
</dbReference>
<accession>A0A9N8VL48</accession>
<dbReference type="Gene3D" id="1.25.10.10">
    <property type="entry name" value="Leucine-rich Repeat Variant"/>
    <property type="match status" value="6"/>
</dbReference>
<reference evidence="6" key="1">
    <citation type="submission" date="2021-06" db="EMBL/GenBank/DDBJ databases">
        <authorList>
            <person name="Kallberg Y."/>
            <person name="Tangrot J."/>
            <person name="Rosling A."/>
        </authorList>
    </citation>
    <scope>NUCLEOTIDE SEQUENCE</scope>
    <source>
        <strain evidence="6">IN212</strain>
    </source>
</reference>
<dbReference type="PROSITE" id="PS50077">
    <property type="entry name" value="HEAT_REPEAT"/>
    <property type="match status" value="3"/>
</dbReference>
<dbReference type="InterPro" id="IPR056809">
    <property type="entry name" value="HEAT_GCN1_fung"/>
</dbReference>
<dbReference type="InterPro" id="IPR000357">
    <property type="entry name" value="HEAT"/>
</dbReference>
<dbReference type="PANTHER" id="PTHR23346:SF7">
    <property type="entry name" value="STALLED RIBOSOME SENSOR GCN1"/>
    <property type="match status" value="1"/>
</dbReference>
<evidence type="ECO:0000256" key="3">
    <source>
        <dbReference type="ARBA" id="ARBA00072275"/>
    </source>
</evidence>
<evidence type="ECO:0000259" key="5">
    <source>
        <dbReference type="SMART" id="SM01349"/>
    </source>
</evidence>
<sequence>MSTVEKIQANALNFIGGPIEGYILVAIIEATAFIYMISTSHQASRDAYDALKTCVQINPNFVGEMVREGLTNWVLNLEKNIKDSTAILASAIAHPDPAINAYRLSKVLTAVTTFSEKVDRSDVEKSLVELIILSHHSAIASPTDKYNWITLVQRAKVDPGKLVEKYSGRILQLIQSAIENNSESKDFYQAALSTISTVTFISPEKFVPLLIIQCRKYLDPCLFEKIGEQEIGIWKTAEGTLFVDVVENRNKKDYQTEKWEREVREKIAQKKGISTPKLTKEEQAAVSAQLAKESETRKAVENVRLKLIRGLDIVGAMVKGNSEAVEQYIVELMKLLYNVLQKCVPLIGEKAVNTYLDISLCTSEKIESVRIPIGLATLRVMEVQGIPEKWLQESLELLVSRVLFRLRIITERSLITPSSFAYCFSLIHQVIMNGGIDLHNEKTNDLETSMEQIALGLDIISFHTVIGSSLLLPRSEMINTLLHIIKEYPKFTKVARTAMINLCESIGETAEQKEINVLLTGLLSPEPFVRHACLQALDNLDLTDIDFSCELWIACHEDEHNAKLAIALWESNGMDVEPSYNVELLPYLIHEEKYVRECAAKAIGNASKYFPDSIADTLSLICEQYKEKAKPVQPEYDEFGILIPESLNKKDPWEARVGLALSLGTLAQNLRPTDLKPLFEFLINDEAIGDIHAQVRQKLLEAGLAVIDSHGSKNVALLMSVFENYLDKPATPTETHDRIRESVVIWFGALAKHLDPTDSRIPVIIDKLLDALKTPSEAVQVAVGDCLPPLIKFMKDKAPDLISGLLNKLYHSEKYAERRGAAYGLAGIVKGTGISSLKDCSIITVLKQGVDNKKDYKFRQGALFAFETLSQSLGRLFEPYVIQILPLLLVCFGDTHPDVREATSDTARAIMSKLSGHCIKLILPTLLAGLEDRQWRTKKGSIELLGSMAFCAPKQLSISLPTIVPRLTTVLSDSHKDVQSAANEALLHFGEVISNPEIQALVPILLRGLSDPDKHTNAALNSLLETAFVHYIDAPSLALVRGTLSFSDCIRNDRSTEVKKKSSQIVGNMASLTDIKDLVPYLPRLLPSLKEVLVDPVPEARATAAKSLGTMVEKLGEDKFPNLVNELVHTLKSDTSGVDRQGAAQGLSEVLAGLGISRLEGLLSEIVINATSPKSYVREGFISLLIYLPATFGLRFQPYLGRIIPPILSGLADESEYVRDASLRAGRMIIANYATKAVDLFLPELERGLFDDNWRIRQSSVQLMGDLLYRITGISGKVTAEGEEEEETGGTEASRRVLLQALGKERRDRVLAALYVVRQDGNLSVSSLHVWKSIVSNTPRTVKEILPIMMGLIIKNLASPSFERRQVAARTLGELVRKLGESVMSEIIPILEEGLESPESDKRQGVCIGLSEIMSTAGKVQVIDYVDSIIPAVRKALVDESGEVREAAAQAFDTLQQHVGDKAIDEILPTLLNSLQSGEDSTYALEALKEIMTVRANVVFPVLIPNLITVPITAFNARALASLVTVAGAALNKRLSNILTALMASLSMETDDSVISELQETERALLLSIDSIEGLQNLMIILFEAVKSDEPARRAGACDIVAIFCSETKMDFSRYTTEWIRVLVSLLDDHQLEVVKSAWNALNAVTKSVKKDDLEQLVMPLRRSVKGVGVPGVDLTGFCLPKGISPILPIFLHGLMYGTAEIREQSALGIGDLIQRTSADALRPFVTQITGPLIRIIGDRYPPQVKAAILQTLSLLLEKVSALLKPFLPQLQRTFVKSLTDPTSALVRSRAAKALSNLISLQTRVDPLILELVTGIKTSEPSVRETMLNALESVVNKAGDGMSEASKKGVLEVIANGLNDSSEPTQSSLLAINAILVEAPRVFIDLGINKEIVSIVSTGSRNNQPSIADNSIIAAGKILLTELYHEPNTISRLVEALVHDVREPATLVGETKRLALVVFRVVGRKYPQNYLSTIDSQTAKTFVDFHKRVLSKLVSQERQRIEQLQSANAEQDYS</sequence>
<evidence type="ECO:0000256" key="1">
    <source>
        <dbReference type="ARBA" id="ARBA00007366"/>
    </source>
</evidence>
<dbReference type="Pfam" id="PF12074">
    <property type="entry name" value="Gcn1_N"/>
    <property type="match status" value="1"/>
</dbReference>
<dbReference type="Pfam" id="PF02985">
    <property type="entry name" value="HEAT"/>
    <property type="match status" value="1"/>
</dbReference>
<evidence type="ECO:0000256" key="2">
    <source>
        <dbReference type="ARBA" id="ARBA00022737"/>
    </source>
</evidence>
<dbReference type="EMBL" id="CAJVPZ010000120">
    <property type="protein sequence ID" value="CAG8453948.1"/>
    <property type="molecule type" value="Genomic_DNA"/>
</dbReference>
<dbReference type="SUPFAM" id="SSF48371">
    <property type="entry name" value="ARM repeat"/>
    <property type="match status" value="4"/>
</dbReference>
<feature type="repeat" description="HEAT" evidence="4">
    <location>
        <begin position="963"/>
        <end position="1001"/>
    </location>
</feature>
<dbReference type="Pfam" id="PF13513">
    <property type="entry name" value="HEAT_EZ"/>
    <property type="match status" value="1"/>
</dbReference>
<gene>
    <name evidence="6" type="ORF">RFULGI_LOCUS372</name>
</gene>
<feature type="repeat" description="HEAT" evidence="4">
    <location>
        <begin position="1085"/>
        <end position="1123"/>
    </location>
</feature>
<dbReference type="FunFam" id="1.25.10.10:FF:000090">
    <property type="entry name" value="eIF-2-alpha kinase activator GCN1"/>
    <property type="match status" value="1"/>
</dbReference>
<dbReference type="InterPro" id="IPR016024">
    <property type="entry name" value="ARM-type_fold"/>
</dbReference>
<dbReference type="GO" id="GO:0005829">
    <property type="term" value="C:cytosol"/>
    <property type="evidence" value="ECO:0007669"/>
    <property type="project" value="TreeGrafter"/>
</dbReference>
<dbReference type="InterPro" id="IPR022716">
    <property type="entry name" value="Gcn1_N"/>
</dbReference>
<protein>
    <recommendedName>
        <fullName evidence="3">eIF-2-alpha kinase activator GCN1</fullName>
    </recommendedName>
</protein>
<dbReference type="GO" id="GO:0030295">
    <property type="term" value="F:protein kinase activator activity"/>
    <property type="evidence" value="ECO:0007669"/>
    <property type="project" value="UniProtKB-ARBA"/>
</dbReference>
<dbReference type="GO" id="GO:0034198">
    <property type="term" value="P:cellular response to amino acid starvation"/>
    <property type="evidence" value="ECO:0007669"/>
    <property type="project" value="TreeGrafter"/>
</dbReference>
<dbReference type="SMART" id="SM01349">
    <property type="entry name" value="TOG"/>
    <property type="match status" value="1"/>
</dbReference>
<proteinExistence type="inferred from homology"/>
<dbReference type="Pfam" id="PF23271">
    <property type="entry name" value="HEAT_GCN1"/>
    <property type="match status" value="1"/>
</dbReference>
<keyword evidence="2" id="KW-0677">Repeat</keyword>
<name>A0A9N8VL48_9GLOM</name>
<dbReference type="InterPro" id="IPR057546">
    <property type="entry name" value="HEAT_GCN1"/>
</dbReference>
<dbReference type="Pfam" id="PF24984">
    <property type="entry name" value="HEAT_EF3_GNC1"/>
    <property type="match status" value="1"/>
</dbReference>
<organism evidence="6 7">
    <name type="scientific">Racocetra fulgida</name>
    <dbReference type="NCBI Taxonomy" id="60492"/>
    <lineage>
        <taxon>Eukaryota</taxon>
        <taxon>Fungi</taxon>
        <taxon>Fungi incertae sedis</taxon>
        <taxon>Mucoromycota</taxon>
        <taxon>Glomeromycotina</taxon>
        <taxon>Glomeromycetes</taxon>
        <taxon>Diversisporales</taxon>
        <taxon>Gigasporaceae</taxon>
        <taxon>Racocetra</taxon>
    </lineage>
</organism>
<keyword evidence="7" id="KW-1185">Reference proteome</keyword>
<dbReference type="InterPro" id="IPR034085">
    <property type="entry name" value="TOG"/>
</dbReference>
<dbReference type="Pfam" id="PF25801">
    <property type="entry name" value="HEAT_GCN1_C_2"/>
    <property type="match status" value="1"/>
</dbReference>
<comment type="similarity">
    <text evidence="1">Belongs to the GCN1 family.</text>
</comment>
<dbReference type="GO" id="GO:1904688">
    <property type="term" value="P:regulation of cytoplasmic translational initiation"/>
    <property type="evidence" value="ECO:0007669"/>
    <property type="project" value="UniProtKB-ARBA"/>
</dbReference>
<dbReference type="PANTHER" id="PTHR23346">
    <property type="entry name" value="TRANSLATIONAL ACTIVATOR GCN1-RELATED"/>
    <property type="match status" value="1"/>
</dbReference>
<dbReference type="Pfam" id="PF24916">
    <property type="entry name" value="HEAT_GCN1_fung"/>
    <property type="match status" value="1"/>
</dbReference>
<evidence type="ECO:0000313" key="6">
    <source>
        <dbReference type="EMBL" id="CAG8453948.1"/>
    </source>
</evidence>
<comment type="caution">
    <text evidence="6">The sequence shown here is derived from an EMBL/GenBank/DDBJ whole genome shotgun (WGS) entry which is preliminary data.</text>
</comment>
<feature type="repeat" description="HEAT" evidence="4">
    <location>
        <begin position="1429"/>
        <end position="1466"/>
    </location>
</feature>
<dbReference type="Proteomes" id="UP000789396">
    <property type="component" value="Unassembled WGS sequence"/>
</dbReference>
<dbReference type="OrthoDB" id="5148094at2759"/>
<dbReference type="InterPro" id="IPR021133">
    <property type="entry name" value="HEAT_type_2"/>
</dbReference>
<dbReference type="FunFam" id="1.25.10.10:FF:000096">
    <property type="entry name" value="eIF-2-alpha kinase activator gcn1"/>
    <property type="match status" value="1"/>
</dbReference>